<dbReference type="FunFam" id="1.10.630.10:FF:000024">
    <property type="entry name" value="Allene oxide synthase, chloroplastic"/>
    <property type="match status" value="1"/>
</dbReference>
<dbReference type="AlphaFoldDB" id="A0A7J7MUR6"/>
<dbReference type="GO" id="GO:0019752">
    <property type="term" value="P:carboxylic acid metabolic process"/>
    <property type="evidence" value="ECO:0007669"/>
    <property type="project" value="UniProtKB-ARBA"/>
</dbReference>
<comment type="caution">
    <text evidence="6">The sequence shown here is derived from an EMBL/GenBank/DDBJ whole genome shotgun (WGS) entry which is preliminary data.</text>
</comment>
<accession>A0A7J7MUR6</accession>
<dbReference type="GO" id="GO:0005506">
    <property type="term" value="F:iron ion binding"/>
    <property type="evidence" value="ECO:0007669"/>
    <property type="project" value="InterPro"/>
</dbReference>
<gene>
    <name evidence="6" type="ORF">GIB67_040159</name>
</gene>
<feature type="binding site" description="axial binding residue" evidence="5">
    <location>
        <position position="444"/>
    </location>
    <ligand>
        <name>heme</name>
        <dbReference type="ChEBI" id="CHEBI:30413"/>
    </ligand>
    <ligandPart>
        <name>Fe</name>
        <dbReference type="ChEBI" id="CHEBI:18248"/>
    </ligandPart>
</feature>
<dbReference type="GO" id="GO:0020037">
    <property type="term" value="F:heme binding"/>
    <property type="evidence" value="ECO:0007669"/>
    <property type="project" value="InterPro"/>
</dbReference>
<dbReference type="Proteomes" id="UP000541444">
    <property type="component" value="Unassembled WGS sequence"/>
</dbReference>
<dbReference type="GO" id="GO:0016829">
    <property type="term" value="F:lyase activity"/>
    <property type="evidence" value="ECO:0007669"/>
    <property type="project" value="UniProtKB-KW"/>
</dbReference>
<evidence type="ECO:0000256" key="5">
    <source>
        <dbReference type="PIRSR" id="PIRSR602403-1"/>
    </source>
</evidence>
<keyword evidence="2 5" id="KW-0479">Metal-binding</keyword>
<comment type="cofactor">
    <cofactor evidence="5">
        <name>heme</name>
        <dbReference type="ChEBI" id="CHEBI:30413"/>
    </cofactor>
</comment>
<evidence type="ECO:0000256" key="4">
    <source>
        <dbReference type="ARBA" id="ARBA00023239"/>
    </source>
</evidence>
<dbReference type="EMBL" id="JACGCM010001219">
    <property type="protein sequence ID" value="KAF6158645.1"/>
    <property type="molecule type" value="Genomic_DNA"/>
</dbReference>
<organism evidence="6 7">
    <name type="scientific">Kingdonia uniflora</name>
    <dbReference type="NCBI Taxonomy" id="39325"/>
    <lineage>
        <taxon>Eukaryota</taxon>
        <taxon>Viridiplantae</taxon>
        <taxon>Streptophyta</taxon>
        <taxon>Embryophyta</taxon>
        <taxon>Tracheophyta</taxon>
        <taxon>Spermatophyta</taxon>
        <taxon>Magnoliopsida</taxon>
        <taxon>Ranunculales</taxon>
        <taxon>Circaeasteraceae</taxon>
        <taxon>Kingdonia</taxon>
    </lineage>
</organism>
<dbReference type="SUPFAM" id="SSF48264">
    <property type="entry name" value="Cytochrome P450"/>
    <property type="match status" value="1"/>
</dbReference>
<dbReference type="GO" id="GO:0016705">
    <property type="term" value="F:oxidoreductase activity, acting on paired donors, with incorporation or reduction of molecular oxygen"/>
    <property type="evidence" value="ECO:0007669"/>
    <property type="project" value="InterPro"/>
</dbReference>
<dbReference type="GO" id="GO:0004497">
    <property type="term" value="F:monooxygenase activity"/>
    <property type="evidence" value="ECO:0007669"/>
    <property type="project" value="InterPro"/>
</dbReference>
<keyword evidence="3 5" id="KW-0408">Iron</keyword>
<proteinExistence type="predicted"/>
<dbReference type="PANTHER" id="PTHR24286">
    <property type="entry name" value="CYTOCHROME P450 26"/>
    <property type="match status" value="1"/>
</dbReference>
<evidence type="ECO:0000313" key="7">
    <source>
        <dbReference type="Proteomes" id="UP000541444"/>
    </source>
</evidence>
<reference evidence="6 7" key="1">
    <citation type="journal article" date="2020" name="IScience">
        <title>Genome Sequencing of the Endangered Kingdonia uniflora (Circaeasteraceae, Ranunculales) Reveals Potential Mechanisms of Evolutionary Specialization.</title>
        <authorList>
            <person name="Sun Y."/>
            <person name="Deng T."/>
            <person name="Zhang A."/>
            <person name="Moore M.J."/>
            <person name="Landis J.B."/>
            <person name="Lin N."/>
            <person name="Zhang H."/>
            <person name="Zhang X."/>
            <person name="Huang J."/>
            <person name="Zhang X."/>
            <person name="Sun H."/>
            <person name="Wang H."/>
        </authorList>
    </citation>
    <scope>NUCLEOTIDE SEQUENCE [LARGE SCALE GENOMIC DNA]</scope>
    <source>
        <strain evidence="6">TB1705</strain>
        <tissue evidence="6">Leaf</tissue>
    </source>
</reference>
<evidence type="ECO:0000313" key="6">
    <source>
        <dbReference type="EMBL" id="KAF6158645.1"/>
    </source>
</evidence>
<dbReference type="PRINTS" id="PR00465">
    <property type="entry name" value="EP450IV"/>
</dbReference>
<name>A0A7J7MUR6_9MAGN</name>
<dbReference type="CDD" id="cd11071">
    <property type="entry name" value="CYP74"/>
    <property type="match status" value="1"/>
</dbReference>
<dbReference type="InterPro" id="IPR036396">
    <property type="entry name" value="Cyt_P450_sf"/>
</dbReference>
<keyword evidence="4" id="KW-0456">Lyase</keyword>
<dbReference type="InterPro" id="IPR002403">
    <property type="entry name" value="Cyt_P450_E_grp-IV"/>
</dbReference>
<dbReference type="Pfam" id="PF00067">
    <property type="entry name" value="p450"/>
    <property type="match status" value="1"/>
</dbReference>
<sequence>MIQMMCLGAKMSSPSITPASTTPPPARTIPGSYGMPLIGPLSDRLDFFWFQGPETFLRKRMEKYKSTVFRTNIPPSSPFLGKVNPEMIAVLDCKSFSNLFDMELVEKKNVLIGDFMPSISYTGNMRVGVYLDTTEPQHSQVKNFSTDILKRSASIWVSEFLSNIDIMWGKIEKDLSASGSASIFLPLQTSLFRFLTKSLIGADPANSSDIGDNGYIMLDKWLALQILPTQKIGILQPLEEIFLHSFAYPFALVSGDYKKLYEFVKKDGNEVVQRGISEFGLTQDEAIHNLLFILGFNAFGGFSVFLPSLISTLGSDTTGLQAKLREEVKQKGGDTLSFASVKEMELVNSFVYETLRFNPPVPNQFARARKDFVMSSHDSSYQIRRGELLYGYQLLAMRDPKVFDNPETFIPDRFTGEKGKELLNYLFWSNGPQTGTPGPANKQCAAKDYVVLTACLFVADIFRRYNSFTATSGSITTVEKAK</sequence>
<evidence type="ECO:0000256" key="1">
    <source>
        <dbReference type="ARBA" id="ARBA00022617"/>
    </source>
</evidence>
<evidence type="ECO:0000256" key="3">
    <source>
        <dbReference type="ARBA" id="ARBA00023004"/>
    </source>
</evidence>
<dbReference type="InterPro" id="IPR001128">
    <property type="entry name" value="Cyt_P450"/>
</dbReference>
<dbReference type="Gene3D" id="1.10.630.10">
    <property type="entry name" value="Cytochrome P450"/>
    <property type="match status" value="1"/>
</dbReference>
<dbReference type="GO" id="GO:0044550">
    <property type="term" value="P:secondary metabolite biosynthetic process"/>
    <property type="evidence" value="ECO:0007669"/>
    <property type="project" value="UniProtKB-ARBA"/>
</dbReference>
<keyword evidence="7" id="KW-1185">Reference proteome</keyword>
<keyword evidence="1 5" id="KW-0349">Heme</keyword>
<dbReference type="PANTHER" id="PTHR24286:SF49">
    <property type="entry name" value="INACTIVE LINOLENATE HYDROPEROXIDE LYASE-RELATED"/>
    <property type="match status" value="1"/>
</dbReference>
<protein>
    <submittedName>
        <fullName evidence="6">Uncharacterized protein</fullName>
    </submittedName>
</protein>
<evidence type="ECO:0000256" key="2">
    <source>
        <dbReference type="ARBA" id="ARBA00022723"/>
    </source>
</evidence>
<dbReference type="GO" id="GO:0016125">
    <property type="term" value="P:sterol metabolic process"/>
    <property type="evidence" value="ECO:0007669"/>
    <property type="project" value="TreeGrafter"/>
</dbReference>
<dbReference type="OrthoDB" id="2789670at2759"/>